<organism evidence="8 9">
    <name type="scientific">Ensifer adhaerens</name>
    <name type="common">Sinorhizobium morelense</name>
    <dbReference type="NCBI Taxonomy" id="106592"/>
    <lineage>
        <taxon>Bacteria</taxon>
        <taxon>Pseudomonadati</taxon>
        <taxon>Pseudomonadota</taxon>
        <taxon>Alphaproteobacteria</taxon>
        <taxon>Hyphomicrobiales</taxon>
        <taxon>Rhizobiaceae</taxon>
        <taxon>Sinorhizobium/Ensifer group</taxon>
        <taxon>Ensifer</taxon>
    </lineage>
</organism>
<evidence type="ECO:0000313" key="9">
    <source>
        <dbReference type="Proteomes" id="UP000037425"/>
    </source>
</evidence>
<dbReference type="OrthoDB" id="9804790at2"/>
<dbReference type="PANTHER" id="PTHR43827:SF3">
    <property type="entry name" value="NADP-DEPENDENT OXIDOREDUCTASE DOMAIN-CONTAINING PROTEIN"/>
    <property type="match status" value="1"/>
</dbReference>
<evidence type="ECO:0000256" key="6">
    <source>
        <dbReference type="PIRSR" id="PIRSR000097-3"/>
    </source>
</evidence>
<comment type="similarity">
    <text evidence="1">Belongs to the aldo/keto reductase family.</text>
</comment>
<dbReference type="AlphaFoldDB" id="A0A0L8BRM6"/>
<dbReference type="PRINTS" id="PR00069">
    <property type="entry name" value="ALDKETRDTASE"/>
</dbReference>
<comment type="caution">
    <text evidence="8">The sequence shown here is derived from an EMBL/GenBank/DDBJ whole genome shotgun (WGS) entry which is preliminary data.</text>
</comment>
<sequence>MTIEATVSGIPQIGYGTWNRSAEEAYQGVIWALEAGCRHIDTAQGYNNEQHVARGIKDAGVPRNEIFITTKVKPENYGPGAVMPSVMESLEKLQTDQVDLLLLHWPSPHNKYALADYVGQLAEVFDAGLAKRIGVSNFTKSLIDESIRLLGDRTITTNQVECHVYMQNQPIIDHCESLGIAITAYSPLARGAVVGDPVLEEIGKTHDATGEQIALAFLMAKGHIVIPSSGKKDRIVSNFDTRKITLTPTEIKRIEALEKGMRLVNGDWCPVWDL</sequence>
<dbReference type="RefSeq" id="WP_053250247.1">
    <property type="nucleotide sequence ID" value="NZ_LGAP01000012.1"/>
</dbReference>
<dbReference type="PIRSF" id="PIRSF000097">
    <property type="entry name" value="AKR"/>
    <property type="match status" value="1"/>
</dbReference>
<dbReference type="EMBL" id="LGAP01000012">
    <property type="protein sequence ID" value="KOF17164.1"/>
    <property type="molecule type" value="Genomic_DNA"/>
</dbReference>
<dbReference type="InterPro" id="IPR018170">
    <property type="entry name" value="Aldo/ket_reductase_CS"/>
</dbReference>
<feature type="domain" description="NADP-dependent oxidoreductase" evidence="7">
    <location>
        <begin position="13"/>
        <end position="258"/>
    </location>
</feature>
<dbReference type="Pfam" id="PF00248">
    <property type="entry name" value="Aldo_ket_red"/>
    <property type="match status" value="1"/>
</dbReference>
<protein>
    <submittedName>
        <fullName evidence="8">Aldo/keto reductase</fullName>
    </submittedName>
</protein>
<keyword evidence="2" id="KW-0521">NADP</keyword>
<evidence type="ECO:0000256" key="2">
    <source>
        <dbReference type="ARBA" id="ARBA00022857"/>
    </source>
</evidence>
<evidence type="ECO:0000256" key="4">
    <source>
        <dbReference type="PIRSR" id="PIRSR000097-1"/>
    </source>
</evidence>
<feature type="active site" description="Proton donor" evidence="4">
    <location>
        <position position="46"/>
    </location>
</feature>
<dbReference type="InterPro" id="IPR023210">
    <property type="entry name" value="NADP_OxRdtase_dom"/>
</dbReference>
<feature type="binding site" evidence="5">
    <location>
        <position position="104"/>
    </location>
    <ligand>
        <name>substrate</name>
    </ligand>
</feature>
<evidence type="ECO:0000256" key="1">
    <source>
        <dbReference type="ARBA" id="ARBA00007905"/>
    </source>
</evidence>
<dbReference type="Gene3D" id="3.20.20.100">
    <property type="entry name" value="NADP-dependent oxidoreductase domain"/>
    <property type="match status" value="1"/>
</dbReference>
<evidence type="ECO:0000256" key="3">
    <source>
        <dbReference type="ARBA" id="ARBA00023002"/>
    </source>
</evidence>
<proteinExistence type="inferred from homology"/>
<dbReference type="Proteomes" id="UP000037425">
    <property type="component" value="Unassembled WGS sequence"/>
</dbReference>
<dbReference type="PATRIC" id="fig|106592.7.peg.1456"/>
<evidence type="ECO:0000313" key="8">
    <source>
        <dbReference type="EMBL" id="KOF17164.1"/>
    </source>
</evidence>
<name>A0A0L8BRM6_ENSAD</name>
<dbReference type="PROSITE" id="PS00062">
    <property type="entry name" value="ALDOKETO_REDUCTASE_2"/>
    <property type="match status" value="1"/>
</dbReference>
<feature type="site" description="Lowers pKa of active site Tyr" evidence="6">
    <location>
        <position position="71"/>
    </location>
</feature>
<dbReference type="GO" id="GO:0051596">
    <property type="term" value="P:methylglyoxal catabolic process"/>
    <property type="evidence" value="ECO:0007669"/>
    <property type="project" value="TreeGrafter"/>
</dbReference>
<accession>A0A0L8BRM6</accession>
<evidence type="ECO:0000256" key="5">
    <source>
        <dbReference type="PIRSR" id="PIRSR000097-2"/>
    </source>
</evidence>
<gene>
    <name evidence="8" type="ORF">AC244_18305</name>
</gene>
<dbReference type="GO" id="GO:1990002">
    <property type="term" value="F:methylglyoxal reductase (NADPH) (acetol producing) activity"/>
    <property type="evidence" value="ECO:0007669"/>
    <property type="project" value="TreeGrafter"/>
</dbReference>
<dbReference type="InterPro" id="IPR020471">
    <property type="entry name" value="AKR"/>
</dbReference>
<reference evidence="9" key="1">
    <citation type="submission" date="2015-07" db="EMBL/GenBank/DDBJ databases">
        <title>Whole genome sequence of an Ensifer adhaerens strain isolated from a cave pool in the Wind Cave National Park.</title>
        <authorList>
            <person name="Eng W.W.H."/>
            <person name="Gan H.M."/>
            <person name="Barton H.A."/>
            <person name="Savka M.A."/>
        </authorList>
    </citation>
    <scope>NUCLEOTIDE SEQUENCE [LARGE SCALE GENOMIC DNA]</scope>
    <source>
        <strain evidence="9">SD006</strain>
    </source>
</reference>
<keyword evidence="3" id="KW-0560">Oxidoreductase</keyword>
<dbReference type="InterPro" id="IPR036812">
    <property type="entry name" value="NAD(P)_OxRdtase_dom_sf"/>
</dbReference>
<dbReference type="SUPFAM" id="SSF51430">
    <property type="entry name" value="NAD(P)-linked oxidoreductase"/>
    <property type="match status" value="1"/>
</dbReference>
<dbReference type="PANTHER" id="PTHR43827">
    <property type="entry name" value="2,5-DIKETO-D-GLUCONIC ACID REDUCTASE"/>
    <property type="match status" value="1"/>
</dbReference>
<evidence type="ECO:0000259" key="7">
    <source>
        <dbReference type="Pfam" id="PF00248"/>
    </source>
</evidence>